<dbReference type="NCBIfam" id="NF040618">
    <property type="entry name" value="PPA1309_fam"/>
    <property type="match status" value="1"/>
</dbReference>
<dbReference type="EMBL" id="FNVO01000002">
    <property type="protein sequence ID" value="SEF84143.1"/>
    <property type="molecule type" value="Genomic_DNA"/>
</dbReference>
<proteinExistence type="predicted"/>
<evidence type="ECO:0000313" key="1">
    <source>
        <dbReference type="EMBL" id="SEF84143.1"/>
    </source>
</evidence>
<organism evidence="1 2">
    <name type="scientific">Thermomonospora echinospora</name>
    <dbReference type="NCBI Taxonomy" id="1992"/>
    <lineage>
        <taxon>Bacteria</taxon>
        <taxon>Bacillati</taxon>
        <taxon>Actinomycetota</taxon>
        <taxon>Actinomycetes</taxon>
        <taxon>Streptosporangiales</taxon>
        <taxon>Thermomonosporaceae</taxon>
        <taxon>Thermomonospora</taxon>
    </lineage>
</organism>
<sequence>MGSVTLLEEVVLDLERHAVDTGWDAPPRLYALVESAELRRREPALADRLQLAEDADTIAALEQGELPEADSIEETLARIAWPPSVAGCALVIERVVLPPGTEEDMPEDEAAAAQWAASHPQREDVRMVVGVLRDGERHSALRLRRHDADDEVLSGPDLVPALADALAATLEPDLPEEPDEAGHG</sequence>
<name>A0A1H5VA92_9ACTN</name>
<evidence type="ECO:0000313" key="2">
    <source>
        <dbReference type="Proteomes" id="UP000236723"/>
    </source>
</evidence>
<dbReference type="AlphaFoldDB" id="A0A1H5VA92"/>
<dbReference type="OrthoDB" id="3266223at2"/>
<dbReference type="RefSeq" id="WP_103936518.1">
    <property type="nucleotide sequence ID" value="NZ_FNVO01000002.1"/>
</dbReference>
<dbReference type="InterPro" id="IPR047681">
    <property type="entry name" value="PPA1309-like"/>
</dbReference>
<keyword evidence="2" id="KW-1185">Reference proteome</keyword>
<gene>
    <name evidence="1" type="ORF">SAMN04489712_102233</name>
</gene>
<accession>A0A1H5VA92</accession>
<protein>
    <submittedName>
        <fullName evidence="1">Uncharacterized protein</fullName>
    </submittedName>
</protein>
<dbReference type="Proteomes" id="UP000236723">
    <property type="component" value="Unassembled WGS sequence"/>
</dbReference>
<reference evidence="2" key="1">
    <citation type="submission" date="2016-10" db="EMBL/GenBank/DDBJ databases">
        <authorList>
            <person name="Varghese N."/>
            <person name="Submissions S."/>
        </authorList>
    </citation>
    <scope>NUCLEOTIDE SEQUENCE [LARGE SCALE GENOMIC DNA]</scope>
    <source>
        <strain evidence="2">DSM 43163</strain>
    </source>
</reference>